<evidence type="ECO:0000256" key="1">
    <source>
        <dbReference type="SAM" id="MobiDB-lite"/>
    </source>
</evidence>
<organism evidence="2 3">
    <name type="scientific">Trichonephila clavata</name>
    <name type="common">Joro spider</name>
    <name type="synonym">Nephila clavata</name>
    <dbReference type="NCBI Taxonomy" id="2740835"/>
    <lineage>
        <taxon>Eukaryota</taxon>
        <taxon>Metazoa</taxon>
        <taxon>Ecdysozoa</taxon>
        <taxon>Arthropoda</taxon>
        <taxon>Chelicerata</taxon>
        <taxon>Arachnida</taxon>
        <taxon>Araneae</taxon>
        <taxon>Araneomorphae</taxon>
        <taxon>Entelegynae</taxon>
        <taxon>Araneoidea</taxon>
        <taxon>Nephilidae</taxon>
        <taxon>Trichonephila</taxon>
    </lineage>
</organism>
<feature type="region of interest" description="Disordered" evidence="1">
    <location>
        <begin position="43"/>
        <end position="66"/>
    </location>
</feature>
<name>A0A8X6JME6_TRICU</name>
<comment type="caution">
    <text evidence="2">The sequence shown here is derived from an EMBL/GenBank/DDBJ whole genome shotgun (WGS) entry which is preliminary data.</text>
</comment>
<evidence type="ECO:0000313" key="3">
    <source>
        <dbReference type="Proteomes" id="UP000887116"/>
    </source>
</evidence>
<sequence length="81" mass="9265">MIVLQGLHAPSKKKKKQSNKLLTYDEIANLLVELFDENPRNCDSDEKFLPHQGTHDISDSEKEKLQEPICHHPDSIMIGNI</sequence>
<proteinExistence type="predicted"/>
<reference evidence="2" key="1">
    <citation type="submission" date="2020-07" db="EMBL/GenBank/DDBJ databases">
        <title>Multicomponent nature underlies the extraordinary mechanical properties of spider dragline silk.</title>
        <authorList>
            <person name="Kono N."/>
            <person name="Nakamura H."/>
            <person name="Mori M."/>
            <person name="Yoshida Y."/>
            <person name="Ohtoshi R."/>
            <person name="Malay A.D."/>
            <person name="Moran D.A.P."/>
            <person name="Tomita M."/>
            <person name="Numata K."/>
            <person name="Arakawa K."/>
        </authorList>
    </citation>
    <scope>NUCLEOTIDE SEQUENCE</scope>
</reference>
<protein>
    <submittedName>
        <fullName evidence="2">Uncharacterized protein</fullName>
    </submittedName>
</protein>
<dbReference type="AlphaFoldDB" id="A0A8X6JME6"/>
<gene>
    <name evidence="2" type="ORF">TNCT_211111</name>
</gene>
<dbReference type="EMBL" id="BMAO01029385">
    <property type="protein sequence ID" value="GFR31298.1"/>
    <property type="molecule type" value="Genomic_DNA"/>
</dbReference>
<accession>A0A8X6JME6</accession>
<evidence type="ECO:0000313" key="2">
    <source>
        <dbReference type="EMBL" id="GFR31298.1"/>
    </source>
</evidence>
<keyword evidence="3" id="KW-1185">Reference proteome</keyword>
<dbReference type="Proteomes" id="UP000887116">
    <property type="component" value="Unassembled WGS sequence"/>
</dbReference>